<dbReference type="InterPro" id="IPR002942">
    <property type="entry name" value="S4_RNA-bd"/>
</dbReference>
<evidence type="ECO:0000259" key="2">
    <source>
        <dbReference type="SMART" id="SM00363"/>
    </source>
</evidence>
<keyword evidence="1" id="KW-0694">RNA-binding</keyword>
<protein>
    <submittedName>
        <fullName evidence="3">RNA-binding protein YlmH, contains S4-like domain</fullName>
    </submittedName>
</protein>
<dbReference type="OrthoDB" id="9812787at2"/>
<dbReference type="EMBL" id="FOHA01000011">
    <property type="protein sequence ID" value="SER92800.1"/>
    <property type="molecule type" value="Genomic_DNA"/>
</dbReference>
<evidence type="ECO:0000256" key="1">
    <source>
        <dbReference type="PROSITE-ProRule" id="PRU00182"/>
    </source>
</evidence>
<dbReference type="InterPro" id="IPR040591">
    <property type="entry name" value="RqcP2_RBD"/>
</dbReference>
<dbReference type="SMART" id="SM00363">
    <property type="entry name" value="S4"/>
    <property type="match status" value="1"/>
</dbReference>
<dbReference type="Pfam" id="PF21278">
    <property type="entry name" value="YlmH_1st"/>
    <property type="match status" value="1"/>
</dbReference>
<dbReference type="InterPro" id="IPR012677">
    <property type="entry name" value="Nucleotide-bd_a/b_plait_sf"/>
</dbReference>
<dbReference type="Gene3D" id="3.10.290.10">
    <property type="entry name" value="RNA-binding S4 domain"/>
    <property type="match status" value="1"/>
</dbReference>
<dbReference type="SUPFAM" id="SSF55174">
    <property type="entry name" value="Alpha-L RNA-binding motif"/>
    <property type="match status" value="1"/>
</dbReference>
<name>A0A1H9T6C5_9LACT</name>
<dbReference type="GO" id="GO:0003723">
    <property type="term" value="F:RNA binding"/>
    <property type="evidence" value="ECO:0007669"/>
    <property type="project" value="UniProtKB-KW"/>
</dbReference>
<dbReference type="CDD" id="cd00165">
    <property type="entry name" value="S4"/>
    <property type="match status" value="1"/>
</dbReference>
<dbReference type="Pfam" id="PF17774">
    <property type="entry name" value="YlmH_RBD"/>
    <property type="match status" value="1"/>
</dbReference>
<dbReference type="PROSITE" id="PS50889">
    <property type="entry name" value="S4"/>
    <property type="match status" value="1"/>
</dbReference>
<sequence length="260" mass="30548">MTENVYQHFRKEEHTFIDNVLDWIQTCETQYTPYLTDFLDPRQVYIVTTLLGKDRELKLLGFGGYELAERKRLFIYPDYYDPKLEDFEIELVEIHYPQKFTTLTHSKILGTLMSTGVKREFFGDIMTDGQKWQFFVSKNMENYIKVQLEKIGNISIRLESKSFDDLIEPINEWEESMTTVASLRLDAVISTLFNISRQRAKLLIESGKVKVNWAEAIRADHELALLDTVSVRGFGRLFIQSLEGKTKKDKLRIAYRILYS</sequence>
<dbReference type="InterPro" id="IPR036986">
    <property type="entry name" value="S4_RNA-bd_sf"/>
</dbReference>
<gene>
    <name evidence="3" type="ORF">SAMN04488559_11110</name>
</gene>
<evidence type="ECO:0000313" key="4">
    <source>
        <dbReference type="Proteomes" id="UP000198948"/>
    </source>
</evidence>
<dbReference type="RefSeq" id="WP_092652725.1">
    <property type="nucleotide sequence ID" value="NZ_FOHA01000011.1"/>
</dbReference>
<evidence type="ECO:0000313" key="3">
    <source>
        <dbReference type="EMBL" id="SER92800.1"/>
    </source>
</evidence>
<dbReference type="Proteomes" id="UP000198948">
    <property type="component" value="Unassembled WGS sequence"/>
</dbReference>
<dbReference type="Gene3D" id="3.30.70.330">
    <property type="match status" value="1"/>
</dbReference>
<feature type="domain" description="RNA-binding S4" evidence="2">
    <location>
        <begin position="183"/>
        <end position="240"/>
    </location>
</feature>
<accession>A0A1H9T6C5</accession>
<proteinExistence type="predicted"/>
<dbReference type="InterPro" id="IPR048443">
    <property type="entry name" value="RqcP2_N"/>
</dbReference>
<dbReference type="Gene3D" id="3.30.1370.160">
    <property type="match status" value="1"/>
</dbReference>
<dbReference type="STRING" id="142588.SAMN04488559_11110"/>
<dbReference type="AlphaFoldDB" id="A0A1H9T6C5"/>
<dbReference type="PANTHER" id="PTHR13633">
    <property type="entry name" value="MITOCHONDRIAL TRANSCRIPTION RESCUE FACTOR 1"/>
    <property type="match status" value="1"/>
</dbReference>
<dbReference type="PANTHER" id="PTHR13633:SF3">
    <property type="entry name" value="MITOCHONDRIAL TRANSCRIPTION RESCUE FACTOR 1"/>
    <property type="match status" value="1"/>
</dbReference>
<keyword evidence="4" id="KW-1185">Reference proteome</keyword>
<dbReference type="Pfam" id="PF01479">
    <property type="entry name" value="S4"/>
    <property type="match status" value="1"/>
</dbReference>
<reference evidence="3 4" key="1">
    <citation type="submission" date="2016-10" db="EMBL/GenBank/DDBJ databases">
        <authorList>
            <person name="de Groot N.N."/>
        </authorList>
    </citation>
    <scope>NUCLEOTIDE SEQUENCE [LARGE SCALE GENOMIC DNA]</scope>
    <source>
        <strain evidence="3 4">DSM 13760</strain>
    </source>
</reference>
<organism evidence="3 4">
    <name type="scientific">Isobaculum melis</name>
    <dbReference type="NCBI Taxonomy" id="142588"/>
    <lineage>
        <taxon>Bacteria</taxon>
        <taxon>Bacillati</taxon>
        <taxon>Bacillota</taxon>
        <taxon>Bacilli</taxon>
        <taxon>Lactobacillales</taxon>
        <taxon>Carnobacteriaceae</taxon>
        <taxon>Isobaculum</taxon>
    </lineage>
</organism>